<evidence type="ECO:0000256" key="7">
    <source>
        <dbReference type="SAM" id="Phobius"/>
    </source>
</evidence>
<comment type="subcellular location">
    <subcellularLocation>
        <location evidence="1">Cell membrane</location>
        <topology evidence="1">Multi-pass membrane protein</topology>
    </subcellularLocation>
</comment>
<dbReference type="InterPro" id="IPR011527">
    <property type="entry name" value="ABC1_TM_dom"/>
</dbReference>
<dbReference type="Gene3D" id="1.20.1560.10">
    <property type="entry name" value="ABC transporter type 1, transmembrane domain"/>
    <property type="match status" value="1"/>
</dbReference>
<evidence type="ECO:0000256" key="3">
    <source>
        <dbReference type="ARBA" id="ARBA00022741"/>
    </source>
</evidence>
<feature type="domain" description="ABC transmembrane type-1" evidence="9">
    <location>
        <begin position="28"/>
        <end position="309"/>
    </location>
</feature>
<dbReference type="GO" id="GO:0140359">
    <property type="term" value="F:ABC-type transporter activity"/>
    <property type="evidence" value="ECO:0007669"/>
    <property type="project" value="InterPro"/>
</dbReference>
<dbReference type="GO" id="GO:0016887">
    <property type="term" value="F:ATP hydrolysis activity"/>
    <property type="evidence" value="ECO:0007669"/>
    <property type="project" value="InterPro"/>
</dbReference>
<proteinExistence type="predicted"/>
<dbReference type="InterPro" id="IPR036640">
    <property type="entry name" value="ABC1_TM_sf"/>
</dbReference>
<dbReference type="SUPFAM" id="SSF90123">
    <property type="entry name" value="ABC transporter transmembrane region"/>
    <property type="match status" value="1"/>
</dbReference>
<dbReference type="GO" id="GO:0005524">
    <property type="term" value="F:ATP binding"/>
    <property type="evidence" value="ECO:0007669"/>
    <property type="project" value="UniProtKB-KW"/>
</dbReference>
<dbReference type="RefSeq" id="WP_204845049.1">
    <property type="nucleotide sequence ID" value="NZ_JAFBCL010000001.1"/>
</dbReference>
<evidence type="ECO:0000256" key="5">
    <source>
        <dbReference type="ARBA" id="ARBA00022989"/>
    </source>
</evidence>
<dbReference type="Proteomes" id="UP001195724">
    <property type="component" value="Unassembled WGS sequence"/>
</dbReference>
<dbReference type="Gene3D" id="3.40.50.300">
    <property type="entry name" value="P-loop containing nucleotide triphosphate hydrolases"/>
    <property type="match status" value="1"/>
</dbReference>
<keyword evidence="3" id="KW-0547">Nucleotide-binding</keyword>
<evidence type="ECO:0000313" key="10">
    <source>
        <dbReference type="EMBL" id="MBM7814469.1"/>
    </source>
</evidence>
<keyword evidence="6 7" id="KW-0472">Membrane</keyword>
<accession>A0A8T8HW03</accession>
<dbReference type="InterPro" id="IPR017871">
    <property type="entry name" value="ABC_transporter-like_CS"/>
</dbReference>
<reference evidence="10 13" key="1">
    <citation type="submission" date="2021-01" db="EMBL/GenBank/DDBJ databases">
        <title>Sequencing the genomes of 1000 actinobacteria strains.</title>
        <authorList>
            <person name="Klenk H.-P."/>
        </authorList>
    </citation>
    <scope>NUCLEOTIDE SEQUENCE [LARGE SCALE GENOMIC DNA]</scope>
    <source>
        <strain evidence="10 13">DSM 44581</strain>
    </source>
</reference>
<dbReference type="EMBL" id="CP072788">
    <property type="protein sequence ID" value="QTR02765.1"/>
    <property type="molecule type" value="Genomic_DNA"/>
</dbReference>
<dbReference type="InterPro" id="IPR039421">
    <property type="entry name" value="Type_1_exporter"/>
</dbReference>
<dbReference type="SUPFAM" id="SSF52540">
    <property type="entry name" value="P-loop containing nucleoside triphosphate hydrolases"/>
    <property type="match status" value="1"/>
</dbReference>
<name>A0A8T8HW03_9PSEU</name>
<dbReference type="InterPro" id="IPR003593">
    <property type="entry name" value="AAA+_ATPase"/>
</dbReference>
<evidence type="ECO:0000256" key="4">
    <source>
        <dbReference type="ARBA" id="ARBA00022840"/>
    </source>
</evidence>
<feature type="transmembrane region" description="Helical" evidence="7">
    <location>
        <begin position="31"/>
        <end position="48"/>
    </location>
</feature>
<dbReference type="PANTHER" id="PTHR24221:SF646">
    <property type="entry name" value="HAEMOLYSIN SECRETION ATP-BINDING PROTEIN"/>
    <property type="match status" value="1"/>
</dbReference>
<evidence type="ECO:0000256" key="6">
    <source>
        <dbReference type="ARBA" id="ARBA00023136"/>
    </source>
</evidence>
<dbReference type="PANTHER" id="PTHR24221">
    <property type="entry name" value="ATP-BINDING CASSETTE SUB-FAMILY B"/>
    <property type="match status" value="1"/>
</dbReference>
<protein>
    <submittedName>
        <fullName evidence="11">ABC transporter ATP-binding protein</fullName>
    </submittedName>
    <submittedName>
        <fullName evidence="10">ATP-binding cassette subfamily B protein</fullName>
    </submittedName>
</protein>
<evidence type="ECO:0000256" key="1">
    <source>
        <dbReference type="ARBA" id="ARBA00004651"/>
    </source>
</evidence>
<dbReference type="PROSITE" id="PS00211">
    <property type="entry name" value="ABC_TRANSPORTER_1"/>
    <property type="match status" value="1"/>
</dbReference>
<keyword evidence="2 7" id="KW-0812">Transmembrane</keyword>
<evidence type="ECO:0000313" key="12">
    <source>
        <dbReference type="Proteomes" id="UP000671828"/>
    </source>
</evidence>
<dbReference type="AlphaFoldDB" id="A0A8T8HW03"/>
<gene>
    <name evidence="11" type="ORF">J7S33_27620</name>
    <name evidence="10" type="ORF">JOE68_005334</name>
</gene>
<evidence type="ECO:0000256" key="2">
    <source>
        <dbReference type="ARBA" id="ARBA00022692"/>
    </source>
</evidence>
<feature type="transmembrane region" description="Helical" evidence="7">
    <location>
        <begin position="60"/>
        <end position="79"/>
    </location>
</feature>
<reference evidence="11" key="2">
    <citation type="submission" date="2021-04" db="EMBL/GenBank/DDBJ databases">
        <title>Saccharothrix algeriensis WGS.</title>
        <authorList>
            <person name="Stuskova K."/>
            <person name="Hakalova E."/>
            <person name="Tebbal A.B."/>
            <person name="Eichmeier A."/>
        </authorList>
    </citation>
    <scope>NUCLEOTIDE SEQUENCE</scope>
    <source>
        <strain evidence="11">NRRL B-24137</strain>
    </source>
</reference>
<evidence type="ECO:0000313" key="13">
    <source>
        <dbReference type="Proteomes" id="UP001195724"/>
    </source>
</evidence>
<dbReference type="Pfam" id="PF00005">
    <property type="entry name" value="ABC_tran"/>
    <property type="match status" value="1"/>
</dbReference>
<dbReference type="PROSITE" id="PS50893">
    <property type="entry name" value="ABC_TRANSPORTER_2"/>
    <property type="match status" value="1"/>
</dbReference>
<feature type="transmembrane region" description="Helical" evidence="7">
    <location>
        <begin position="252"/>
        <end position="274"/>
    </location>
</feature>
<feature type="transmembrane region" description="Helical" evidence="7">
    <location>
        <begin position="156"/>
        <end position="178"/>
    </location>
</feature>
<dbReference type="SMART" id="SM00382">
    <property type="entry name" value="AAA"/>
    <property type="match status" value="1"/>
</dbReference>
<dbReference type="PROSITE" id="PS50929">
    <property type="entry name" value="ABC_TM1F"/>
    <property type="match status" value="1"/>
</dbReference>
<evidence type="ECO:0000313" key="11">
    <source>
        <dbReference type="EMBL" id="QTR02765.1"/>
    </source>
</evidence>
<evidence type="ECO:0000259" key="9">
    <source>
        <dbReference type="PROSITE" id="PS50929"/>
    </source>
</evidence>
<dbReference type="InterPro" id="IPR027417">
    <property type="entry name" value="P-loop_NTPase"/>
</dbReference>
<dbReference type="Proteomes" id="UP000671828">
    <property type="component" value="Chromosome"/>
</dbReference>
<keyword evidence="4 11" id="KW-0067">ATP-binding</keyword>
<sequence>MTGRGRAGGQVVLTMLRLAYAADPRATVTALVLASVNALAVAGMGLGVREVAGSAGSGPTGLLLAAAVGAVAYAVIAAVQRVQHNIQVDLTERVDVALSSRLFALTSAIPTLEHLERADFLDRLRQVRTGTETLAGACWGAAGAVSSLLSLGLSTWLLVGVHPALVLLVLPAVPPLVFSRRASAALGRARDRTADADRREARLHRLATDAEAAKELRISGSDRVVGERATAYWEKVTTGLVHGQVRAAAWRAAGWVCFAAGYLAALAFVAHLVAQGRSGPGDLLMVASLSGYLRAQLQATVAGATHLAEGRHTMGHLRRLEEHAATARHPGTEPPPARLRTGISLRGIRFTYPGTDDPVLDGVDLDLPAGAAVALVGVNGAGKTTLVKLLTGMHEPSAGEVLVDGVPLRRLDLGLWRARITASFQDFVKFQVTAGHAVGLGDLPRADDRDAVARAIDLADARAVVDRLPRGVDSRLGRVFDGAELSHGQWQRLALGRAVMRRAPLLSVLDEPTAALDPQAEHDLYERFVGVGRDRRATAGAITLLVSHRFSTVRMADLIVVLAEGRVAERGTHEALMALGGRYAELYGTQSDAYTAHPDPNPPGALR</sequence>
<keyword evidence="5 7" id="KW-1133">Transmembrane helix</keyword>
<organism evidence="11 12">
    <name type="scientific">Saccharothrix algeriensis</name>
    <dbReference type="NCBI Taxonomy" id="173560"/>
    <lineage>
        <taxon>Bacteria</taxon>
        <taxon>Bacillati</taxon>
        <taxon>Actinomycetota</taxon>
        <taxon>Actinomycetes</taxon>
        <taxon>Pseudonocardiales</taxon>
        <taxon>Pseudonocardiaceae</taxon>
        <taxon>Saccharothrix</taxon>
    </lineage>
</organism>
<dbReference type="GO" id="GO:0005886">
    <property type="term" value="C:plasma membrane"/>
    <property type="evidence" value="ECO:0007669"/>
    <property type="project" value="UniProtKB-SubCell"/>
</dbReference>
<dbReference type="GO" id="GO:0034040">
    <property type="term" value="F:ATPase-coupled lipid transmembrane transporter activity"/>
    <property type="evidence" value="ECO:0007669"/>
    <property type="project" value="TreeGrafter"/>
</dbReference>
<dbReference type="InterPro" id="IPR003439">
    <property type="entry name" value="ABC_transporter-like_ATP-bd"/>
</dbReference>
<evidence type="ECO:0000259" key="8">
    <source>
        <dbReference type="PROSITE" id="PS50893"/>
    </source>
</evidence>
<dbReference type="EMBL" id="JAFBCL010000001">
    <property type="protein sequence ID" value="MBM7814469.1"/>
    <property type="molecule type" value="Genomic_DNA"/>
</dbReference>
<keyword evidence="13" id="KW-1185">Reference proteome</keyword>
<feature type="domain" description="ABC transporter" evidence="8">
    <location>
        <begin position="343"/>
        <end position="589"/>
    </location>
</feature>